<name>A0ACC1T1C9_9APHY</name>
<evidence type="ECO:0000313" key="2">
    <source>
        <dbReference type="Proteomes" id="UP001148662"/>
    </source>
</evidence>
<evidence type="ECO:0000313" key="1">
    <source>
        <dbReference type="EMBL" id="KAJ3550780.1"/>
    </source>
</evidence>
<dbReference type="EMBL" id="JANHOG010000883">
    <property type="protein sequence ID" value="KAJ3550780.1"/>
    <property type="molecule type" value="Genomic_DNA"/>
</dbReference>
<protein>
    <submittedName>
        <fullName evidence="1">Uncharacterized protein</fullName>
    </submittedName>
</protein>
<comment type="caution">
    <text evidence="1">The sequence shown here is derived from an EMBL/GenBank/DDBJ whole genome shotgun (WGS) entry which is preliminary data.</text>
</comment>
<organism evidence="1 2">
    <name type="scientific">Phlebia brevispora</name>
    <dbReference type="NCBI Taxonomy" id="194682"/>
    <lineage>
        <taxon>Eukaryota</taxon>
        <taxon>Fungi</taxon>
        <taxon>Dikarya</taxon>
        <taxon>Basidiomycota</taxon>
        <taxon>Agaricomycotina</taxon>
        <taxon>Agaricomycetes</taxon>
        <taxon>Polyporales</taxon>
        <taxon>Meruliaceae</taxon>
        <taxon>Phlebia</taxon>
    </lineage>
</organism>
<dbReference type="Proteomes" id="UP001148662">
    <property type="component" value="Unassembled WGS sequence"/>
</dbReference>
<sequence length="312" mass="35089">MLFDKTLGVLHIGNTLNATLYGMATVQVYMYFQKYSNRDHIALRTLIFIMWIFNTVGMGLYLETTYFYGVKNFLNPEALFYPPWSILADWTVGLLGDCIVTGIYASRVWRLIDRVTFRWAVVVVIATMTTISLGTGLAFLGVALGNTYIEFGTRFPWLWYGTFGSQLIADLIITTFLCISLRRRRTGVRRTDSLLTVLILYTVNTCALTSLTRIASILAYKFGQETFIFVMVSSMLPRIIFSSLLALLNSRRSKQTKITDNLLSIHLSQLPSDHSNSTATPTGTGSDGDGVNVEKAIERTYDPPSHKYENAV</sequence>
<reference evidence="1" key="1">
    <citation type="submission" date="2022-07" db="EMBL/GenBank/DDBJ databases">
        <title>Genome Sequence of Phlebia brevispora.</title>
        <authorList>
            <person name="Buettner E."/>
        </authorList>
    </citation>
    <scope>NUCLEOTIDE SEQUENCE</scope>
    <source>
        <strain evidence="1">MPL23</strain>
    </source>
</reference>
<proteinExistence type="predicted"/>
<gene>
    <name evidence="1" type="ORF">NM688_g4995</name>
</gene>
<accession>A0ACC1T1C9</accession>
<keyword evidence="2" id="KW-1185">Reference proteome</keyword>